<keyword evidence="2" id="KW-1185">Reference proteome</keyword>
<dbReference type="Proteomes" id="UP000002487">
    <property type="component" value="Chromosome"/>
</dbReference>
<evidence type="ECO:0000313" key="1">
    <source>
        <dbReference type="EMBL" id="AAM06991.1"/>
    </source>
</evidence>
<dbReference type="KEGG" id="mac:MA_3636"/>
<dbReference type="EnsemblBacteria" id="AAM06991">
    <property type="protein sequence ID" value="AAM06991"/>
    <property type="gene ID" value="MA_3636"/>
</dbReference>
<dbReference type="InParanoid" id="Q8TJZ0"/>
<proteinExistence type="predicted"/>
<reference evidence="1 2" key="1">
    <citation type="journal article" date="2002" name="Genome Res.">
        <title>The genome of Methanosarcina acetivorans reveals extensive metabolic and physiological diversity.</title>
        <authorList>
            <person name="Galagan J.E."/>
            <person name="Nusbaum C."/>
            <person name="Roy A."/>
            <person name="Endrizzi M.G."/>
            <person name="Macdonald P."/>
            <person name="FitzHugh W."/>
            <person name="Calvo S."/>
            <person name="Engels R."/>
            <person name="Smirnov S."/>
            <person name="Atnoor D."/>
            <person name="Brown A."/>
            <person name="Allen N."/>
            <person name="Naylor J."/>
            <person name="Stange-Thomann N."/>
            <person name="DeArellano K."/>
            <person name="Johnson R."/>
            <person name="Linton L."/>
            <person name="McEwan P."/>
            <person name="McKernan K."/>
            <person name="Talamas J."/>
            <person name="Tirrell A."/>
            <person name="Ye W."/>
            <person name="Zimmer A."/>
            <person name="Barber R.D."/>
            <person name="Cann I."/>
            <person name="Graham D.E."/>
            <person name="Grahame D.A."/>
            <person name="Guss A."/>
            <person name="Hedderich R."/>
            <person name="Ingram-Smith C."/>
            <person name="Kuettner C.H."/>
            <person name="Krzycki J.A."/>
            <person name="Leigh J.A."/>
            <person name="Li W."/>
            <person name="Liu J."/>
            <person name="Mukhopadhyay B."/>
            <person name="Reeve J.N."/>
            <person name="Smith K."/>
            <person name="Springer T.A."/>
            <person name="Umayam L.A."/>
            <person name="White O."/>
            <person name="White R.H."/>
            <person name="de Macario E.C."/>
            <person name="Ferry J.G."/>
            <person name="Jarrell K.F."/>
            <person name="Jing H."/>
            <person name="Macario A.J.L."/>
            <person name="Paulsen I."/>
            <person name="Pritchett M."/>
            <person name="Sowers K.R."/>
            <person name="Swanson R.V."/>
            <person name="Zinder S.H."/>
            <person name="Lander E."/>
            <person name="Metcalf W.W."/>
            <person name="Birren B."/>
        </authorList>
    </citation>
    <scope>NUCLEOTIDE SEQUENCE [LARGE SCALE GENOMIC DNA]</scope>
    <source>
        <strain evidence="2">ATCC 35395 / DSM 2834 / JCM 12185 / C2A</strain>
    </source>
</reference>
<accession>Q8TJZ0</accession>
<gene>
    <name evidence="1" type="ordered locus">MA_3636</name>
</gene>
<organism evidence="1 2">
    <name type="scientific">Methanosarcina acetivorans (strain ATCC 35395 / DSM 2834 / JCM 12185 / C2A)</name>
    <dbReference type="NCBI Taxonomy" id="188937"/>
    <lineage>
        <taxon>Archaea</taxon>
        <taxon>Methanobacteriati</taxon>
        <taxon>Methanobacteriota</taxon>
        <taxon>Stenosarchaea group</taxon>
        <taxon>Methanomicrobia</taxon>
        <taxon>Methanosarcinales</taxon>
        <taxon>Methanosarcinaceae</taxon>
        <taxon>Methanosarcina</taxon>
    </lineage>
</organism>
<sequence length="132" mass="15455">MLLLNSFLCFCRGQNLDQQKIKKTVRRFSDLIERNKDGRAYSDYKEGINEGLEMAKDTFEENAEKFISSSPDEDPAEKIQNLQDRFNLIIDTIVVRKKPNYSQDHLEGIYEGFKKSKELFGECVNEYYNPPD</sequence>
<protein>
    <submittedName>
        <fullName evidence="1">Uncharacterized protein</fullName>
    </submittedName>
</protein>
<name>Q8TJZ0_METAC</name>
<dbReference type="AlphaFoldDB" id="Q8TJZ0"/>
<evidence type="ECO:0000313" key="2">
    <source>
        <dbReference type="Proteomes" id="UP000002487"/>
    </source>
</evidence>
<dbReference type="HOGENOM" id="CLU_2079423_0_0_2"/>
<dbReference type="EMBL" id="AE010299">
    <property type="protein sequence ID" value="AAM06991.1"/>
    <property type="molecule type" value="Genomic_DNA"/>
</dbReference>